<name>A0ABS1CDE9_9GAMM</name>
<dbReference type="Gene3D" id="3.40.50.2300">
    <property type="match status" value="1"/>
</dbReference>
<keyword evidence="3 6" id="KW-0597">Phosphoprotein</keyword>
<evidence type="ECO:0000256" key="3">
    <source>
        <dbReference type="ARBA" id="ARBA00022553"/>
    </source>
</evidence>
<comment type="caution">
    <text evidence="10">The sequence shown here is derived from an EMBL/GenBank/DDBJ whole genome shotgun (WGS) entry which is preliminary data.</text>
</comment>
<dbReference type="SMART" id="SM00091">
    <property type="entry name" value="PAS"/>
    <property type="match status" value="2"/>
</dbReference>
<feature type="domain" description="PAS" evidence="9">
    <location>
        <begin position="340"/>
        <end position="410"/>
    </location>
</feature>
<dbReference type="SMART" id="SM00448">
    <property type="entry name" value="REC"/>
    <property type="match status" value="1"/>
</dbReference>
<dbReference type="SMART" id="SM00387">
    <property type="entry name" value="HATPase_c"/>
    <property type="match status" value="1"/>
</dbReference>
<feature type="domain" description="Response regulatory" evidence="8">
    <location>
        <begin position="721"/>
        <end position="838"/>
    </location>
</feature>
<feature type="modified residue" description="4-aspartylphosphate" evidence="6">
    <location>
        <position position="770"/>
    </location>
</feature>
<dbReference type="InterPro" id="IPR036097">
    <property type="entry name" value="HisK_dim/P_sf"/>
</dbReference>
<dbReference type="EMBL" id="NRRV01000006">
    <property type="protein sequence ID" value="MBK1629926.1"/>
    <property type="molecule type" value="Genomic_DNA"/>
</dbReference>
<evidence type="ECO:0000256" key="2">
    <source>
        <dbReference type="ARBA" id="ARBA00012438"/>
    </source>
</evidence>
<dbReference type="InterPro" id="IPR003661">
    <property type="entry name" value="HisK_dim/P_dom"/>
</dbReference>
<keyword evidence="11" id="KW-1185">Reference proteome</keyword>
<dbReference type="Pfam" id="PF00072">
    <property type="entry name" value="Response_reg"/>
    <property type="match status" value="1"/>
</dbReference>
<dbReference type="CDD" id="cd00075">
    <property type="entry name" value="HATPase"/>
    <property type="match status" value="1"/>
</dbReference>
<evidence type="ECO:0000259" key="8">
    <source>
        <dbReference type="PROSITE" id="PS50110"/>
    </source>
</evidence>
<dbReference type="PROSITE" id="PS50110">
    <property type="entry name" value="RESPONSE_REGULATORY"/>
    <property type="match status" value="1"/>
</dbReference>
<dbReference type="InterPro" id="IPR005467">
    <property type="entry name" value="His_kinase_dom"/>
</dbReference>
<keyword evidence="4" id="KW-0808">Transferase</keyword>
<evidence type="ECO:0000259" key="9">
    <source>
        <dbReference type="PROSITE" id="PS50112"/>
    </source>
</evidence>
<protein>
    <recommendedName>
        <fullName evidence="2">histidine kinase</fullName>
        <ecNumber evidence="2">2.7.13.3</ecNumber>
    </recommendedName>
</protein>
<dbReference type="Gene3D" id="3.30.565.10">
    <property type="entry name" value="Histidine kinase-like ATPase, C-terminal domain"/>
    <property type="match status" value="1"/>
</dbReference>
<dbReference type="CDD" id="cd00082">
    <property type="entry name" value="HisKA"/>
    <property type="match status" value="1"/>
</dbReference>
<dbReference type="InterPro" id="IPR004358">
    <property type="entry name" value="Sig_transdc_His_kin-like_C"/>
</dbReference>
<dbReference type="PANTHER" id="PTHR43047">
    <property type="entry name" value="TWO-COMPONENT HISTIDINE PROTEIN KINASE"/>
    <property type="match status" value="1"/>
</dbReference>
<dbReference type="Proteomes" id="UP000748752">
    <property type="component" value="Unassembled WGS sequence"/>
</dbReference>
<dbReference type="Pfam" id="PF08447">
    <property type="entry name" value="PAS_3"/>
    <property type="match status" value="1"/>
</dbReference>
<dbReference type="InterPro" id="IPR035965">
    <property type="entry name" value="PAS-like_dom_sf"/>
</dbReference>
<dbReference type="InterPro" id="IPR013655">
    <property type="entry name" value="PAS_fold_3"/>
</dbReference>
<comment type="catalytic activity">
    <reaction evidence="1">
        <text>ATP + protein L-histidine = ADP + protein N-phospho-L-histidine.</text>
        <dbReference type="EC" id="2.7.13.3"/>
    </reaction>
</comment>
<proteinExistence type="predicted"/>
<organism evidence="10 11">
    <name type="scientific">Thiohalocapsa halophila</name>
    <dbReference type="NCBI Taxonomy" id="69359"/>
    <lineage>
        <taxon>Bacteria</taxon>
        <taxon>Pseudomonadati</taxon>
        <taxon>Pseudomonadota</taxon>
        <taxon>Gammaproteobacteria</taxon>
        <taxon>Chromatiales</taxon>
        <taxon>Chromatiaceae</taxon>
        <taxon>Thiohalocapsa</taxon>
    </lineage>
</organism>
<accession>A0ABS1CDE9</accession>
<dbReference type="SUPFAM" id="SSF52172">
    <property type="entry name" value="CheY-like"/>
    <property type="match status" value="1"/>
</dbReference>
<evidence type="ECO:0000256" key="1">
    <source>
        <dbReference type="ARBA" id="ARBA00000085"/>
    </source>
</evidence>
<dbReference type="Pfam" id="PF00512">
    <property type="entry name" value="HisKA"/>
    <property type="match status" value="1"/>
</dbReference>
<gene>
    <name evidence="10" type="ORF">CKO31_04040</name>
</gene>
<dbReference type="PRINTS" id="PR00344">
    <property type="entry name" value="BCTRLSENSOR"/>
</dbReference>
<dbReference type="NCBIfam" id="TIGR00229">
    <property type="entry name" value="sensory_box"/>
    <property type="match status" value="2"/>
</dbReference>
<dbReference type="InterPro" id="IPR001789">
    <property type="entry name" value="Sig_transdc_resp-reg_receiver"/>
</dbReference>
<dbReference type="Gene3D" id="1.10.287.130">
    <property type="match status" value="1"/>
</dbReference>
<evidence type="ECO:0000313" key="11">
    <source>
        <dbReference type="Proteomes" id="UP000748752"/>
    </source>
</evidence>
<dbReference type="SUPFAM" id="SSF55785">
    <property type="entry name" value="PYP-like sensor domain (PAS domain)"/>
    <property type="match status" value="3"/>
</dbReference>
<dbReference type="PROSITE" id="PS50112">
    <property type="entry name" value="PAS"/>
    <property type="match status" value="1"/>
</dbReference>
<keyword evidence="5" id="KW-0418">Kinase</keyword>
<dbReference type="PANTHER" id="PTHR43047:SF72">
    <property type="entry name" value="OSMOSENSING HISTIDINE PROTEIN KINASE SLN1"/>
    <property type="match status" value="1"/>
</dbReference>
<evidence type="ECO:0000256" key="4">
    <source>
        <dbReference type="ARBA" id="ARBA00022679"/>
    </source>
</evidence>
<evidence type="ECO:0000256" key="5">
    <source>
        <dbReference type="ARBA" id="ARBA00022777"/>
    </source>
</evidence>
<dbReference type="CDD" id="cd00130">
    <property type="entry name" value="PAS"/>
    <property type="match status" value="2"/>
</dbReference>
<dbReference type="CDD" id="cd17580">
    <property type="entry name" value="REC_2_DhkD-like"/>
    <property type="match status" value="1"/>
</dbReference>
<evidence type="ECO:0000259" key="7">
    <source>
        <dbReference type="PROSITE" id="PS50109"/>
    </source>
</evidence>
<evidence type="ECO:0000256" key="6">
    <source>
        <dbReference type="PROSITE-ProRule" id="PRU00169"/>
    </source>
</evidence>
<dbReference type="Pfam" id="PF02518">
    <property type="entry name" value="HATPase_c"/>
    <property type="match status" value="1"/>
</dbReference>
<dbReference type="SUPFAM" id="SSF55874">
    <property type="entry name" value="ATPase domain of HSP90 chaperone/DNA topoisomerase II/histidine kinase"/>
    <property type="match status" value="1"/>
</dbReference>
<reference evidence="10 11" key="1">
    <citation type="journal article" date="2020" name="Microorganisms">
        <title>Osmotic Adaptation and Compatible Solute Biosynthesis of Phototrophic Bacteria as Revealed from Genome Analyses.</title>
        <authorList>
            <person name="Imhoff J.F."/>
            <person name="Rahn T."/>
            <person name="Kunzel S."/>
            <person name="Keller A."/>
            <person name="Neulinger S.C."/>
        </authorList>
    </citation>
    <scope>NUCLEOTIDE SEQUENCE [LARGE SCALE GENOMIC DNA]</scope>
    <source>
        <strain evidence="10 11">DSM 6210</strain>
    </source>
</reference>
<dbReference type="InterPro" id="IPR036890">
    <property type="entry name" value="HATPase_C_sf"/>
</dbReference>
<dbReference type="EC" id="2.7.13.3" evidence="2"/>
<sequence length="859" mass="93069">MTQAERPSSPILADPADRTDAWPWALRGDRRACTAGRRCARLAVAPPRASTLLDPPARPVVALRPQVYGALMNLSAESRCAGVAQRAASDPRAEPAGALVDGAAPTFGLEWDLRTDQLRHDTAGARALGLETDGNGETGADFLARVHPADRAGLRAAIAAATPAKPTFCARYRLEAPAGQRVIQDQGRVRFDAAGSAIAVTSVSADVTADVAAHADHSRRLDLLVDVMDRLPAMVMVLDTELADVRVNRSMSRILGWSRFDLEEQDPLSLWWPQPRLREHARATLVHGGAGTWTDLPMMDHDGNWVDVAWSSASLPDGRRVALGIDVREQRCTERRLAALERRFRTMAETVPDILFTTDAEGRADYVNDRFYRTTGLQPGSALGEGWLDALHPDDRANARNVWREAVAQGRSLRLRYRLRCADGAYRWWESRARPITDPDSPDAKPAWFGAASDIDELVCTREALEEADRQKDEFLAILGHELRNPMAPVRNAVDLMQTHRLTEPQLAWAVGVIDRQTRQMDRLLDDLLDVSRIIRGKLHLSPRVVDIAEVISQAVDASRQQLEARAHQFQLDVPDAPLYLAADPARLAQVLTNLLNNAAKYTPEGGHIALQVEARPGTLVLHVRDDGDGIDADLRASLFRTFTQGQRRLERTGGSKSGLGLGLAIAARITELHGGRIEVDSPGPGGGATFSVYLPRTDAPAPERAPAQCAEAPAASGELSVLVVDDNRDAADGLAMLLTAMGHRVQTCHSGAEALAVAGGERLHLVLLDLGMDDMDGFETARRLRATDAVGRPMLLAAVSGYGDNRTRERARAAGFDRHLTKPVSREALAQLLCDAAAVGAREDGPADSGETGQGGPE</sequence>
<dbReference type="InterPro" id="IPR000014">
    <property type="entry name" value="PAS"/>
</dbReference>
<dbReference type="Gene3D" id="3.30.450.20">
    <property type="entry name" value="PAS domain"/>
    <property type="match status" value="3"/>
</dbReference>
<feature type="domain" description="Histidine kinase" evidence="7">
    <location>
        <begin position="478"/>
        <end position="699"/>
    </location>
</feature>
<dbReference type="InterPro" id="IPR003594">
    <property type="entry name" value="HATPase_dom"/>
</dbReference>
<evidence type="ECO:0000313" key="10">
    <source>
        <dbReference type="EMBL" id="MBK1629926.1"/>
    </source>
</evidence>
<dbReference type="SMART" id="SM00388">
    <property type="entry name" value="HisKA"/>
    <property type="match status" value="1"/>
</dbReference>
<dbReference type="SUPFAM" id="SSF47384">
    <property type="entry name" value="Homodimeric domain of signal transducing histidine kinase"/>
    <property type="match status" value="1"/>
</dbReference>
<dbReference type="PROSITE" id="PS50109">
    <property type="entry name" value="HIS_KIN"/>
    <property type="match status" value="1"/>
</dbReference>
<dbReference type="InterPro" id="IPR011006">
    <property type="entry name" value="CheY-like_superfamily"/>
</dbReference>